<name>A0A814SRR9_9BILA</name>
<keyword evidence="2" id="KW-1185">Reference proteome</keyword>
<sequence length="71" mass="8485">MCLRTMKNDLTRELMNEMDNNDFSTRRDEKCVIDHLKKVTQGFDENILYYIYSKDSPRIRLSNPNRHAAAF</sequence>
<organism evidence="1 2">
    <name type="scientific">Brachionus calyciflorus</name>
    <dbReference type="NCBI Taxonomy" id="104777"/>
    <lineage>
        <taxon>Eukaryota</taxon>
        <taxon>Metazoa</taxon>
        <taxon>Spiralia</taxon>
        <taxon>Gnathifera</taxon>
        <taxon>Rotifera</taxon>
        <taxon>Eurotatoria</taxon>
        <taxon>Monogononta</taxon>
        <taxon>Pseudotrocha</taxon>
        <taxon>Ploima</taxon>
        <taxon>Brachionidae</taxon>
        <taxon>Brachionus</taxon>
    </lineage>
</organism>
<comment type="caution">
    <text evidence="1">The sequence shown here is derived from an EMBL/GenBank/DDBJ whole genome shotgun (WGS) entry which is preliminary data.</text>
</comment>
<dbReference type="EMBL" id="CAJNOC010011917">
    <property type="protein sequence ID" value="CAF1150950.1"/>
    <property type="molecule type" value="Genomic_DNA"/>
</dbReference>
<gene>
    <name evidence="1" type="ORF">OXX778_LOCUS23287</name>
</gene>
<evidence type="ECO:0000313" key="2">
    <source>
        <dbReference type="Proteomes" id="UP000663879"/>
    </source>
</evidence>
<proteinExistence type="predicted"/>
<reference evidence="1" key="1">
    <citation type="submission" date="2021-02" db="EMBL/GenBank/DDBJ databases">
        <authorList>
            <person name="Nowell W R."/>
        </authorList>
    </citation>
    <scope>NUCLEOTIDE SEQUENCE</scope>
    <source>
        <strain evidence="1">Ploen Becks lab</strain>
    </source>
</reference>
<dbReference type="Proteomes" id="UP000663879">
    <property type="component" value="Unassembled WGS sequence"/>
</dbReference>
<accession>A0A814SRR9</accession>
<protein>
    <submittedName>
        <fullName evidence="1">Uncharacterized protein</fullName>
    </submittedName>
</protein>
<dbReference type="AlphaFoldDB" id="A0A814SRR9"/>
<evidence type="ECO:0000313" key="1">
    <source>
        <dbReference type="EMBL" id="CAF1150950.1"/>
    </source>
</evidence>